<evidence type="ECO:0000256" key="2">
    <source>
        <dbReference type="ARBA" id="ARBA00022704"/>
    </source>
</evidence>
<accession>A0A1G6Q094</accession>
<dbReference type="OrthoDB" id="670986at2"/>
<dbReference type="AlphaFoldDB" id="A0A1G6Q094"/>
<dbReference type="Pfam" id="PF09394">
    <property type="entry name" value="Inhibitor_I42"/>
    <property type="match status" value="1"/>
</dbReference>
<evidence type="ECO:0000259" key="3">
    <source>
        <dbReference type="Pfam" id="PF09394"/>
    </source>
</evidence>
<dbReference type="EMBL" id="FMZO01000004">
    <property type="protein sequence ID" value="SDC85641.1"/>
    <property type="molecule type" value="Genomic_DNA"/>
</dbReference>
<evidence type="ECO:0000313" key="5">
    <source>
        <dbReference type="Proteomes" id="UP000198757"/>
    </source>
</evidence>
<feature type="domain" description="Proteinase inhibitor I42 chagasin" evidence="3">
    <location>
        <begin position="5"/>
        <end position="87"/>
    </location>
</feature>
<sequence length="100" mass="10767">MRTINLKTGAVYSLQLDSLGGAGYSWVVEQNNESVAAIRFHTLATPDAIRKSGIGGAVKVEVVIKGLQPGNAHVRLAQKRVWETEEKPLAIEELLVTVTG</sequence>
<dbReference type="SUPFAM" id="SSF141066">
    <property type="entry name" value="ICP-like"/>
    <property type="match status" value="1"/>
</dbReference>
<gene>
    <name evidence="4" type="ORF">SAMN04487894_104225</name>
</gene>
<keyword evidence="1" id="KW-0646">Protease inhibitor</keyword>
<keyword evidence="5" id="KW-1185">Reference proteome</keyword>
<evidence type="ECO:0000256" key="1">
    <source>
        <dbReference type="ARBA" id="ARBA00022690"/>
    </source>
</evidence>
<dbReference type="STRING" id="1285928.SAMN04487894_104225"/>
<dbReference type="InterPro" id="IPR036331">
    <property type="entry name" value="Chagasin-like_sf"/>
</dbReference>
<keyword evidence="2" id="KW-0789">Thiol protease inhibitor</keyword>
<reference evidence="5" key="1">
    <citation type="submission" date="2016-10" db="EMBL/GenBank/DDBJ databases">
        <authorList>
            <person name="Varghese N."/>
            <person name="Submissions S."/>
        </authorList>
    </citation>
    <scope>NUCLEOTIDE SEQUENCE [LARGE SCALE GENOMIC DNA]</scope>
    <source>
        <strain evidence="5">DSM 25811 / CCM 8410 / LMG 26954 / E90</strain>
    </source>
</reference>
<dbReference type="RefSeq" id="WP_090389838.1">
    <property type="nucleotide sequence ID" value="NZ_FMZO01000004.1"/>
</dbReference>
<dbReference type="Gene3D" id="2.60.40.2020">
    <property type="match status" value="1"/>
</dbReference>
<organism evidence="4 5">
    <name type="scientific">Niabella drilacis (strain DSM 25811 / CCM 8410 / CCUG 62505 / LMG 26954 / E90)</name>
    <dbReference type="NCBI Taxonomy" id="1285928"/>
    <lineage>
        <taxon>Bacteria</taxon>
        <taxon>Pseudomonadati</taxon>
        <taxon>Bacteroidota</taxon>
        <taxon>Chitinophagia</taxon>
        <taxon>Chitinophagales</taxon>
        <taxon>Chitinophagaceae</taxon>
        <taxon>Niabella</taxon>
    </lineage>
</organism>
<dbReference type="Proteomes" id="UP000198757">
    <property type="component" value="Unassembled WGS sequence"/>
</dbReference>
<dbReference type="InterPro" id="IPR018990">
    <property type="entry name" value="Prot_inh_I42_chagasin"/>
</dbReference>
<evidence type="ECO:0000313" key="4">
    <source>
        <dbReference type="EMBL" id="SDC85641.1"/>
    </source>
</evidence>
<dbReference type="GO" id="GO:0004869">
    <property type="term" value="F:cysteine-type endopeptidase inhibitor activity"/>
    <property type="evidence" value="ECO:0007669"/>
    <property type="project" value="UniProtKB-KW"/>
</dbReference>
<name>A0A1G6Q094_NIADE</name>
<proteinExistence type="predicted"/>
<protein>
    <submittedName>
        <fullName evidence="4">Predicted secreted protein</fullName>
    </submittedName>
</protein>